<dbReference type="Pfam" id="PF04773">
    <property type="entry name" value="FecR"/>
    <property type="match status" value="1"/>
</dbReference>
<evidence type="ECO:0000313" key="3">
    <source>
        <dbReference type="EMBL" id="SBV91091.1"/>
    </source>
</evidence>
<keyword evidence="1" id="KW-1133">Transmembrane helix</keyword>
<dbReference type="PIRSF" id="PIRSF018266">
    <property type="entry name" value="FecR"/>
    <property type="match status" value="1"/>
</dbReference>
<dbReference type="RefSeq" id="WP_296938085.1">
    <property type="nucleotide sequence ID" value="NZ_LT599032.1"/>
</dbReference>
<proteinExistence type="predicted"/>
<dbReference type="InterPro" id="IPR006860">
    <property type="entry name" value="FecR"/>
</dbReference>
<dbReference type="InterPro" id="IPR012373">
    <property type="entry name" value="Ferrdict_sens_TM"/>
</dbReference>
<dbReference type="EMBL" id="FLUM01000001">
    <property type="protein sequence ID" value="SBV91091.1"/>
    <property type="molecule type" value="Genomic_DNA"/>
</dbReference>
<reference evidence="3" key="1">
    <citation type="submission" date="2016-04" db="EMBL/GenBank/DDBJ databases">
        <authorList>
            <person name="Evans L.H."/>
            <person name="Alamgir A."/>
            <person name="Owens N."/>
            <person name="Weber N.D."/>
            <person name="Virtaneva K."/>
            <person name="Barbian K."/>
            <person name="Babar A."/>
            <person name="Rosenke K."/>
        </authorList>
    </citation>
    <scope>NUCLEOTIDE SEQUENCE</scope>
    <source>
        <strain evidence="3">86-1</strain>
    </source>
</reference>
<evidence type="ECO:0000259" key="2">
    <source>
        <dbReference type="Pfam" id="PF04773"/>
    </source>
</evidence>
<protein>
    <recommendedName>
        <fullName evidence="2">FecR protein domain-containing protein</fullName>
    </recommendedName>
</protein>
<dbReference type="GO" id="GO:0016989">
    <property type="term" value="F:sigma factor antagonist activity"/>
    <property type="evidence" value="ECO:0007669"/>
    <property type="project" value="TreeGrafter"/>
</dbReference>
<keyword evidence="1" id="KW-0812">Transmembrane</keyword>
<gene>
    <name evidence="3" type="ORF">KL86DYS1_10245</name>
</gene>
<dbReference type="AlphaFoldDB" id="A0A212IV57"/>
<dbReference type="PANTHER" id="PTHR30273">
    <property type="entry name" value="PERIPLASMIC SIGNAL SENSOR AND SIGMA FACTOR ACTIVATOR FECR-RELATED"/>
    <property type="match status" value="1"/>
</dbReference>
<feature type="transmembrane region" description="Helical" evidence="1">
    <location>
        <begin position="44"/>
        <end position="64"/>
    </location>
</feature>
<evidence type="ECO:0000256" key="1">
    <source>
        <dbReference type="SAM" id="Phobius"/>
    </source>
</evidence>
<dbReference type="Gene3D" id="2.60.120.1440">
    <property type="match status" value="1"/>
</dbReference>
<keyword evidence="1" id="KW-0472">Membrane</keyword>
<name>A0A212IV57_9BACT</name>
<sequence length="286" mass="32099">MTLKVKNDRVTDDAWNALYKRFDEDGLLPATDNKPKRGVLHSTAMKWIAVAAVACICIISALVIRNMNTGDLKMYTLHNEENAPTLVTTLEDGSVVYLNQQTSIEYPVHFEKDRRKVSMQGDAFFEISKNRERPFFIETANARIEVLGTAFNVVSKDKDSFSLSVKHGEVKVTLKQSGQSTHVKAGETVLLDSDNLQKTISPDKGKFDGYLKQIHFKDERLTDVIRIINMNSESTQLSVSPHLGDRLLTVTFSDNTPATMAELICLALNLKYTQSDNIITIEDIKN</sequence>
<accession>A0A212IV57</accession>
<dbReference type="PANTHER" id="PTHR30273:SF2">
    <property type="entry name" value="PROTEIN FECR"/>
    <property type="match status" value="1"/>
</dbReference>
<feature type="domain" description="FecR protein" evidence="2">
    <location>
        <begin position="89"/>
        <end position="171"/>
    </location>
</feature>
<organism evidence="3">
    <name type="scientific">uncultured Dysgonomonas sp</name>
    <dbReference type="NCBI Taxonomy" id="206096"/>
    <lineage>
        <taxon>Bacteria</taxon>
        <taxon>Pseudomonadati</taxon>
        <taxon>Bacteroidota</taxon>
        <taxon>Bacteroidia</taxon>
        <taxon>Bacteroidales</taxon>
        <taxon>Dysgonomonadaceae</taxon>
        <taxon>Dysgonomonas</taxon>
        <taxon>environmental samples</taxon>
    </lineage>
</organism>